<feature type="transmembrane region" description="Helical" evidence="1">
    <location>
        <begin position="105"/>
        <end position="127"/>
    </location>
</feature>
<evidence type="ECO:0008006" key="4">
    <source>
        <dbReference type="Google" id="ProtNLM"/>
    </source>
</evidence>
<dbReference type="EMBL" id="CP002431">
    <property type="protein sequence ID" value="ADU62072.1"/>
    <property type="molecule type" value="Genomic_DNA"/>
</dbReference>
<feature type="transmembrane region" description="Helical" evidence="1">
    <location>
        <begin position="370"/>
        <end position="389"/>
    </location>
</feature>
<evidence type="ECO:0000256" key="1">
    <source>
        <dbReference type="SAM" id="Phobius"/>
    </source>
</evidence>
<feature type="transmembrane region" description="Helical" evidence="1">
    <location>
        <begin position="6"/>
        <end position="24"/>
    </location>
</feature>
<dbReference type="PANTHER" id="PTHR39556">
    <property type="entry name" value="PROTEIN, PUTATIVE-RELATED"/>
    <property type="match status" value="1"/>
</dbReference>
<feature type="transmembrane region" description="Helical" evidence="1">
    <location>
        <begin position="289"/>
        <end position="311"/>
    </location>
</feature>
<gene>
    <name evidence="2" type="ordered locus">Daes_1056</name>
</gene>
<keyword evidence="1" id="KW-0472">Membrane</keyword>
<reference evidence="2 3" key="2">
    <citation type="journal article" date="2014" name="Genome Announc.">
        <title>Complete Genome Sequence of the Subsurface, Mesophilic Sulfate-Reducing Bacterium Desulfovibrio aespoeensis Aspo-2.</title>
        <authorList>
            <person name="Pedersen K."/>
            <person name="Bengtsson A."/>
            <person name="Edlund J."/>
            <person name="Rabe L."/>
            <person name="Hazen T."/>
            <person name="Chakraborty R."/>
            <person name="Goodwin L."/>
            <person name="Shapiro N."/>
        </authorList>
    </citation>
    <scope>NUCLEOTIDE SEQUENCE [LARGE SCALE GENOMIC DNA]</scope>
    <source>
        <strain evidence="3">ATCC 700646 / DSM 10631 / Aspo-2</strain>
    </source>
</reference>
<dbReference type="KEGG" id="das:Daes_1056"/>
<keyword evidence="1" id="KW-0812">Transmembrane</keyword>
<evidence type="ECO:0000313" key="2">
    <source>
        <dbReference type="EMBL" id="ADU62072.1"/>
    </source>
</evidence>
<evidence type="ECO:0000313" key="3">
    <source>
        <dbReference type="Proteomes" id="UP000002191"/>
    </source>
</evidence>
<proteinExistence type="predicted"/>
<dbReference type="InterPro" id="IPR007294">
    <property type="entry name" value="DUF401"/>
</dbReference>
<protein>
    <recommendedName>
        <fullName evidence="4">DUF401 family protein</fullName>
    </recommendedName>
</protein>
<dbReference type="RefSeq" id="WP_013514003.1">
    <property type="nucleotide sequence ID" value="NC_014844.1"/>
</dbReference>
<feature type="transmembrane region" description="Helical" evidence="1">
    <location>
        <begin position="65"/>
        <end position="84"/>
    </location>
</feature>
<accession>E6VT22</accession>
<feature type="transmembrane region" description="Helical" evidence="1">
    <location>
        <begin position="31"/>
        <end position="53"/>
    </location>
</feature>
<organism evidence="2 3">
    <name type="scientific">Pseudodesulfovibrio aespoeensis (strain ATCC 700646 / DSM 10631 / Aspo-2)</name>
    <name type="common">Desulfovibrio aespoeensis</name>
    <dbReference type="NCBI Taxonomy" id="643562"/>
    <lineage>
        <taxon>Bacteria</taxon>
        <taxon>Pseudomonadati</taxon>
        <taxon>Thermodesulfobacteriota</taxon>
        <taxon>Desulfovibrionia</taxon>
        <taxon>Desulfovibrionales</taxon>
        <taxon>Desulfovibrionaceae</taxon>
    </lineage>
</organism>
<reference evidence="3" key="1">
    <citation type="submission" date="2010-12" db="EMBL/GenBank/DDBJ databases">
        <title>Complete sequence of Desulfovibrio aespoeensis Aspo-2.</title>
        <authorList>
            <consortium name="US DOE Joint Genome Institute"/>
            <person name="Lucas S."/>
            <person name="Copeland A."/>
            <person name="Lapidus A."/>
            <person name="Cheng J.-F."/>
            <person name="Goodwin L."/>
            <person name="Pitluck S."/>
            <person name="Chertkov O."/>
            <person name="Misra M."/>
            <person name="Detter J.C."/>
            <person name="Han C."/>
            <person name="Tapia R."/>
            <person name="Land M."/>
            <person name="Hauser L."/>
            <person name="Kyrpides N."/>
            <person name="Ivanova N."/>
            <person name="Ovchinnikova G."/>
            <person name="Pedersen K."/>
            <person name="Jagevall S."/>
            <person name="Hazen T."/>
            <person name="Woyke T."/>
        </authorList>
    </citation>
    <scope>NUCLEOTIDE SEQUENCE [LARGE SCALE GENOMIC DNA]</scope>
    <source>
        <strain evidence="3">ATCC 700646 / DSM 10631 / Aspo-2</strain>
    </source>
</reference>
<name>E6VT22_PSEA9</name>
<dbReference type="Pfam" id="PF04165">
    <property type="entry name" value="DUF401"/>
    <property type="match status" value="1"/>
</dbReference>
<dbReference type="PANTHER" id="PTHR39556:SF1">
    <property type="entry name" value="PROTEIN, PUTATIVE-RELATED"/>
    <property type="match status" value="1"/>
</dbReference>
<feature type="transmembrane region" description="Helical" evidence="1">
    <location>
        <begin position="255"/>
        <end position="277"/>
    </location>
</feature>
<feature type="transmembrane region" description="Helical" evidence="1">
    <location>
        <begin position="159"/>
        <end position="180"/>
    </location>
</feature>
<dbReference type="STRING" id="643562.Daes_1056"/>
<sequence length="432" mass="46770">MEPLLVKFAPFLKILFAFAVMLAGMRFKVGVGLSIMTGGVILGLLFGMAPLPIAQTGVLALAQESFLFLAAIVGLILLLSDAMERSGQSSRLMGSLSGYLTSPRLRLIFFPALIGLLPMPGGAVFSAPMVKTVSENMSIRNSDRAMLNYWFRHVWEMCWPLYPGIILTVALADIPIIDLISKTWPGTPLMLLTGWFFFLRPGVLDAKDIAVTGLSVSRSKGAVLREGLPLIIAICGAIGLESAISVFAPSIAFEWGVLAALAASVVCVMIQNTQLGLPFLRQVLTKKSLWSMLFVVISIFVFKDIMQASGVVDEMSRVAGGKAALIASATFLPFLVGMVAGINVAFVGATFPLLLGVLNTLGMQDQTIPYLVLATFFGFTGVMVSPIHICFVLTCQYFNCELGTTWRKIFWPSLIFLLSGVGVFWFWLSVLD</sequence>
<dbReference type="Proteomes" id="UP000002191">
    <property type="component" value="Chromosome"/>
</dbReference>
<dbReference type="AlphaFoldDB" id="E6VT22"/>
<feature type="transmembrane region" description="Helical" evidence="1">
    <location>
        <begin position="228"/>
        <end position="249"/>
    </location>
</feature>
<dbReference type="HOGENOM" id="CLU_056143_0_0_7"/>
<dbReference type="eggNOG" id="COG1906">
    <property type="taxonomic scope" value="Bacteria"/>
</dbReference>
<feature type="transmembrane region" description="Helical" evidence="1">
    <location>
        <begin position="409"/>
        <end position="428"/>
    </location>
</feature>
<keyword evidence="3" id="KW-1185">Reference proteome</keyword>
<feature type="transmembrane region" description="Helical" evidence="1">
    <location>
        <begin position="331"/>
        <end position="358"/>
    </location>
</feature>
<keyword evidence="1" id="KW-1133">Transmembrane helix</keyword>